<evidence type="ECO:0000256" key="6">
    <source>
        <dbReference type="ARBA" id="ARBA00022989"/>
    </source>
</evidence>
<keyword evidence="8 10" id="KW-0675">Receptor</keyword>
<keyword evidence="4 10" id="KW-0812">Transmembrane</keyword>
<dbReference type="RefSeq" id="XP_026294842.1">
    <property type="nucleotide sequence ID" value="XM_026439057.1"/>
</dbReference>
<dbReference type="PANTHER" id="PTHR21137">
    <property type="entry name" value="ODORANT RECEPTOR"/>
    <property type="match status" value="1"/>
</dbReference>
<keyword evidence="2" id="KW-1003">Cell membrane</keyword>
<feature type="transmembrane region" description="Helical" evidence="10">
    <location>
        <begin position="289"/>
        <end position="310"/>
    </location>
</feature>
<dbReference type="KEGG" id="ame:724673"/>
<dbReference type="GO" id="GO:0005886">
    <property type="term" value="C:plasma membrane"/>
    <property type="evidence" value="ECO:0007669"/>
    <property type="project" value="UniProtKB-SubCell"/>
</dbReference>
<evidence type="ECO:0000256" key="1">
    <source>
        <dbReference type="ARBA" id="ARBA00004651"/>
    </source>
</evidence>
<comment type="caution">
    <text evidence="10">Lacks conserved residue(s) required for the propagation of feature annotation.</text>
</comment>
<feature type="transmembrane region" description="Helical" evidence="10">
    <location>
        <begin position="178"/>
        <end position="206"/>
    </location>
</feature>
<protein>
    <recommendedName>
        <fullName evidence="10">Odorant receptor</fullName>
    </recommendedName>
</protein>
<evidence type="ECO:0000256" key="4">
    <source>
        <dbReference type="ARBA" id="ARBA00022692"/>
    </source>
</evidence>
<evidence type="ECO:0000256" key="9">
    <source>
        <dbReference type="ARBA" id="ARBA00023224"/>
    </source>
</evidence>
<reference evidence="11" key="1">
    <citation type="submission" date="2021-01" db="UniProtKB">
        <authorList>
            <consortium name="EnsemblMetazoa"/>
        </authorList>
    </citation>
    <scope>IDENTIFICATION</scope>
    <source>
        <strain evidence="11">DH4</strain>
    </source>
</reference>
<dbReference type="Pfam" id="PF02949">
    <property type="entry name" value="7tm_6"/>
    <property type="match status" value="2"/>
</dbReference>
<keyword evidence="6 10" id="KW-1133">Transmembrane helix</keyword>
<feature type="transmembrane region" description="Helical" evidence="10">
    <location>
        <begin position="28"/>
        <end position="49"/>
    </location>
</feature>
<evidence type="ECO:0000256" key="7">
    <source>
        <dbReference type="ARBA" id="ARBA00023136"/>
    </source>
</evidence>
<accession>A0A8B8GT55</accession>
<evidence type="ECO:0000256" key="2">
    <source>
        <dbReference type="ARBA" id="ARBA00022475"/>
    </source>
</evidence>
<dbReference type="AlphaFoldDB" id="A0A7M7L1D4"/>
<organism evidence="11">
    <name type="scientific">Apis mellifera</name>
    <name type="common">Honeybee</name>
    <dbReference type="NCBI Taxonomy" id="7460"/>
    <lineage>
        <taxon>Eukaryota</taxon>
        <taxon>Metazoa</taxon>
        <taxon>Ecdysozoa</taxon>
        <taxon>Arthropoda</taxon>
        <taxon>Hexapoda</taxon>
        <taxon>Insecta</taxon>
        <taxon>Pterygota</taxon>
        <taxon>Neoptera</taxon>
        <taxon>Endopterygota</taxon>
        <taxon>Hymenoptera</taxon>
        <taxon>Apocrita</taxon>
        <taxon>Aculeata</taxon>
        <taxon>Apoidea</taxon>
        <taxon>Anthophila</taxon>
        <taxon>Apidae</taxon>
        <taxon>Apis</taxon>
    </lineage>
</organism>
<evidence type="ECO:0000256" key="8">
    <source>
        <dbReference type="ARBA" id="ARBA00023170"/>
    </source>
</evidence>
<dbReference type="InterPro" id="IPR004117">
    <property type="entry name" value="7tm6_olfct_rcpt"/>
</dbReference>
<name>A0A7M7L1D4_APIME</name>
<keyword evidence="7 10" id="KW-0472">Membrane</keyword>
<dbReference type="GO" id="GO:0004984">
    <property type="term" value="F:olfactory receptor activity"/>
    <property type="evidence" value="ECO:0007669"/>
    <property type="project" value="InterPro"/>
</dbReference>
<accession>A0A7M7L1D4</accession>
<gene>
    <name evidence="13" type="primary">LOC724673</name>
</gene>
<dbReference type="GeneID" id="724673"/>
<evidence type="ECO:0000313" key="12">
    <source>
        <dbReference type="Proteomes" id="UP000005203"/>
    </source>
</evidence>
<evidence type="ECO:0000313" key="11">
    <source>
        <dbReference type="EnsemblMetazoa" id="XP_026294842"/>
    </source>
</evidence>
<comment type="similarity">
    <text evidence="10">Belongs to the insect chemoreceptor superfamily. Heteromeric odorant receptor channel (TC 1.A.69) family.</text>
</comment>
<evidence type="ECO:0000313" key="13">
    <source>
        <dbReference type="RefSeq" id="XP_026294842.1"/>
    </source>
</evidence>
<dbReference type="GO" id="GO:0005549">
    <property type="term" value="F:odorant binding"/>
    <property type="evidence" value="ECO:0007669"/>
    <property type="project" value="InterPro"/>
</dbReference>
<evidence type="ECO:0000256" key="5">
    <source>
        <dbReference type="ARBA" id="ARBA00022725"/>
    </source>
</evidence>
<evidence type="ECO:0000256" key="3">
    <source>
        <dbReference type="ARBA" id="ARBA00022606"/>
    </source>
</evidence>
<feature type="transmembrane region" description="Helical" evidence="10">
    <location>
        <begin position="118"/>
        <end position="142"/>
    </location>
</feature>
<keyword evidence="9 10" id="KW-0807">Transducer</keyword>
<dbReference type="EnsemblMetazoa" id="XM_026439057">
    <property type="protein sequence ID" value="XP_026294842"/>
    <property type="gene ID" value="LOC724673"/>
</dbReference>
<proteinExistence type="inferred from homology"/>
<comment type="subcellular location">
    <subcellularLocation>
        <location evidence="1 10">Cell membrane</location>
        <topology evidence="1 10">Multi-pass membrane protein</topology>
    </subcellularLocation>
</comment>
<dbReference type="PANTHER" id="PTHR21137:SF35">
    <property type="entry name" value="ODORANT RECEPTOR 19A-RELATED"/>
    <property type="match status" value="1"/>
</dbReference>
<dbReference type="OrthoDB" id="6765072at2759"/>
<dbReference type="Proteomes" id="UP000005203">
    <property type="component" value="Linkage group LG2"/>
</dbReference>
<reference evidence="13" key="2">
    <citation type="submission" date="2025-04" db="UniProtKB">
        <authorList>
            <consortium name="RefSeq"/>
        </authorList>
    </citation>
    <scope>IDENTIFICATION</scope>
    <source>
        <strain evidence="13">DH4</strain>
        <tissue evidence="13">Whole body</tissue>
    </source>
</reference>
<feature type="transmembrane region" description="Helical" evidence="10">
    <location>
        <begin position="256"/>
        <end position="283"/>
    </location>
</feature>
<dbReference type="GO" id="GO:0007165">
    <property type="term" value="P:signal transduction"/>
    <property type="evidence" value="ECO:0007669"/>
    <property type="project" value="UniProtKB-KW"/>
</dbReference>
<keyword evidence="3 10" id="KW-0716">Sensory transduction</keyword>
<keyword evidence="5 10" id="KW-0552">Olfaction</keyword>
<sequence>MIPIRSISHPIVIGLRLIGIWPKSSYEIIVRFMWVIIMMCAQIFQYQYIINHIGFDNLADLIDSVSTTLPYSLLCFKLISFWTKREIFENILIGMYHDWTNAFATDFIVEDMIKKTELAYYCSNLILSIYAIAVFLYVGVFLELSHDHDQENRSNLSPELLIKMDLPFTYDESPIYEYVFIVQFIQLFFIASSIAVLDALIITLIFHIGGQIEILHKTLKNISINDEKPESSRIIIKSLIDRHYRIIIGSEYIESLFSYIALMQLICNTLIICCIGFLIVVALNSNLKLLIRISFFYIAITLEAFIFSIAGEYLSNKSLSVSISAYESPWYLLSPKNRGVMILLMVRSQRRLTITAGKFMDLSMQGFANSKLIADTAYEFLWYNMNPNESRLLIPIILRAQRGFTFTFGKFATLSMESFTAIMKASGSYMSVLLAMT</sequence>
<keyword evidence="12" id="KW-1185">Reference proteome</keyword>
<evidence type="ECO:0000256" key="10">
    <source>
        <dbReference type="RuleBase" id="RU351113"/>
    </source>
</evidence>